<protein>
    <submittedName>
        <fullName evidence="1">Uncharacterized protein</fullName>
    </submittedName>
</protein>
<dbReference type="EMBL" id="CM023489">
    <property type="protein sequence ID" value="KAH6923269.1"/>
    <property type="molecule type" value="Genomic_DNA"/>
</dbReference>
<reference evidence="1" key="1">
    <citation type="submission" date="2020-05" db="EMBL/GenBank/DDBJ databases">
        <title>Large-scale comparative analyses of tick genomes elucidate their genetic diversity and vector capacities.</title>
        <authorList>
            <person name="Jia N."/>
            <person name="Wang J."/>
            <person name="Shi W."/>
            <person name="Du L."/>
            <person name="Sun Y."/>
            <person name="Zhan W."/>
            <person name="Jiang J."/>
            <person name="Wang Q."/>
            <person name="Zhang B."/>
            <person name="Ji P."/>
            <person name="Sakyi L.B."/>
            <person name="Cui X."/>
            <person name="Yuan T."/>
            <person name="Jiang B."/>
            <person name="Yang W."/>
            <person name="Lam T.T.-Y."/>
            <person name="Chang Q."/>
            <person name="Ding S."/>
            <person name="Wang X."/>
            <person name="Zhu J."/>
            <person name="Ruan X."/>
            <person name="Zhao L."/>
            <person name="Wei J."/>
            <person name="Que T."/>
            <person name="Du C."/>
            <person name="Cheng J."/>
            <person name="Dai P."/>
            <person name="Han X."/>
            <person name="Huang E."/>
            <person name="Gao Y."/>
            <person name="Liu J."/>
            <person name="Shao H."/>
            <person name="Ye R."/>
            <person name="Li L."/>
            <person name="Wei W."/>
            <person name="Wang X."/>
            <person name="Wang C."/>
            <person name="Yang T."/>
            <person name="Huo Q."/>
            <person name="Li W."/>
            <person name="Guo W."/>
            <person name="Chen H."/>
            <person name="Zhou L."/>
            <person name="Ni X."/>
            <person name="Tian J."/>
            <person name="Zhou Y."/>
            <person name="Sheng Y."/>
            <person name="Liu T."/>
            <person name="Pan Y."/>
            <person name="Xia L."/>
            <person name="Li J."/>
            <person name="Zhao F."/>
            <person name="Cao W."/>
        </authorList>
    </citation>
    <scope>NUCLEOTIDE SEQUENCE</scope>
    <source>
        <strain evidence="1">Hyas-2018</strain>
    </source>
</reference>
<accession>A0ACB7RPA1</accession>
<evidence type="ECO:0000313" key="1">
    <source>
        <dbReference type="EMBL" id="KAH6923269.1"/>
    </source>
</evidence>
<sequence length="543" mass="57521">MSGRQQARRQLSGFGELLDWRPLEFVDTVPNVFCCTLCGVMPAFPKRLTTCCHVFCQPCFEKLVERERRCPLDQTPFAEDAVETLDSVHGGINQLRAHCPNASGGCTVVAALPDLKEHVAESCDHNQVQCPRCGASFLQKTALSHYLEECTGARKVASPVLSEASSAASADRSDEDSYRRSGRRAPHSLKGLDKVGCWAGEQSLSVGARKATSAENAALAENKPKIIAAIRSLLQESHGGTIRSASRGASRAPSVETSLIKIGRRSGSSSKPDLVSTRDATAKSSKSADGVVPETDKTLSERQLLDKVDSMLARAMETAAASSSSVDDAAEAAMTAPAAADVAEASKSSSSSSGSGAAKKSSASSSSTPRHRSRRHGAGSSKRAKATAARSGAVSPPGFACCYITGVVGAEARVACGEELVLRSDSSQMADCVFRVHARLRRDAEGSVLVCFTLCLCGGTWRQVAEWALANKISLLLVHPWDQAQNRRLPLCLNPDSVPLPKDSVPHPGRWDFWSPTGELKLKELAAGGFVSSGAICIALEIE</sequence>
<gene>
    <name evidence="1" type="ORF">HPB50_026083</name>
</gene>
<dbReference type="Proteomes" id="UP000821845">
    <property type="component" value="Chromosome 9"/>
</dbReference>
<name>A0ACB7RPA1_HYAAI</name>
<evidence type="ECO:0000313" key="2">
    <source>
        <dbReference type="Proteomes" id="UP000821845"/>
    </source>
</evidence>
<keyword evidence="2" id="KW-1185">Reference proteome</keyword>
<proteinExistence type="predicted"/>
<organism evidence="1 2">
    <name type="scientific">Hyalomma asiaticum</name>
    <name type="common">Tick</name>
    <dbReference type="NCBI Taxonomy" id="266040"/>
    <lineage>
        <taxon>Eukaryota</taxon>
        <taxon>Metazoa</taxon>
        <taxon>Ecdysozoa</taxon>
        <taxon>Arthropoda</taxon>
        <taxon>Chelicerata</taxon>
        <taxon>Arachnida</taxon>
        <taxon>Acari</taxon>
        <taxon>Parasitiformes</taxon>
        <taxon>Ixodida</taxon>
        <taxon>Ixodoidea</taxon>
        <taxon>Ixodidae</taxon>
        <taxon>Hyalomminae</taxon>
        <taxon>Hyalomma</taxon>
    </lineage>
</organism>
<comment type="caution">
    <text evidence="1">The sequence shown here is derived from an EMBL/GenBank/DDBJ whole genome shotgun (WGS) entry which is preliminary data.</text>
</comment>